<sequence>MDFGKTLLLLPLMLMVSVQAEEIRIAASDLLAEYIQTPLDAYGDEQEVEFVIDSIGSIPALDRLRADEIDLAIIAVPEGSEVPREEFSIYPFAYDAAVVAVNESNPIDEISLSHLGGIFGANEEFNFNTWGDLGLSGWGNRNIKPIAGTSEESITLELFKYSVFKGGAMKASVGMAKNSEVEDILRTDAASIAILSRMPKMSSVKVLMVSSGADSDAPAFGPTDDNVHYGDYPIRLAFYIAFNQRNETRLRAVIRELLDDQVAESLRSHDLIALPDTVRRKLLIDLDLE</sequence>
<dbReference type="Pfam" id="PF12849">
    <property type="entry name" value="PBP_like_2"/>
    <property type="match status" value="1"/>
</dbReference>
<evidence type="ECO:0000256" key="1">
    <source>
        <dbReference type="ARBA" id="ARBA00022729"/>
    </source>
</evidence>
<name>A0ABU1AHU4_9BACT</name>
<reference evidence="3 4" key="1">
    <citation type="submission" date="2023-04" db="EMBL/GenBank/DDBJ databases">
        <title>A novel bacteria isolated from coastal sediment.</title>
        <authorList>
            <person name="Liu X.-J."/>
            <person name="Du Z.-J."/>
        </authorList>
    </citation>
    <scope>NUCLEOTIDE SEQUENCE [LARGE SCALE GENOMIC DNA]</scope>
    <source>
        <strain evidence="3 4">SDUM461004</strain>
    </source>
</reference>
<dbReference type="PANTHER" id="PTHR30570">
    <property type="entry name" value="PERIPLASMIC PHOSPHATE BINDING COMPONENT OF PHOSPHATE ABC TRANSPORTER"/>
    <property type="match status" value="1"/>
</dbReference>
<keyword evidence="4" id="KW-1185">Reference proteome</keyword>
<dbReference type="InterPro" id="IPR050811">
    <property type="entry name" value="Phosphate_ABC_transporter"/>
</dbReference>
<evidence type="ECO:0000313" key="4">
    <source>
        <dbReference type="Proteomes" id="UP001243717"/>
    </source>
</evidence>
<dbReference type="PANTHER" id="PTHR30570:SF1">
    <property type="entry name" value="PHOSPHATE-BINDING PROTEIN PSTS"/>
    <property type="match status" value="1"/>
</dbReference>
<dbReference type="EMBL" id="JARXIC010000002">
    <property type="protein sequence ID" value="MDQ8193208.1"/>
    <property type="molecule type" value="Genomic_DNA"/>
</dbReference>
<feature type="domain" description="PBP" evidence="2">
    <location>
        <begin position="21"/>
        <end position="260"/>
    </location>
</feature>
<evidence type="ECO:0000313" key="3">
    <source>
        <dbReference type="EMBL" id="MDQ8193208.1"/>
    </source>
</evidence>
<gene>
    <name evidence="3" type="ORF">QEH59_02140</name>
</gene>
<dbReference type="Gene3D" id="3.40.190.10">
    <property type="entry name" value="Periplasmic binding protein-like II"/>
    <property type="match status" value="2"/>
</dbReference>
<evidence type="ECO:0000259" key="2">
    <source>
        <dbReference type="Pfam" id="PF12849"/>
    </source>
</evidence>
<dbReference type="SUPFAM" id="SSF53850">
    <property type="entry name" value="Periplasmic binding protein-like II"/>
    <property type="match status" value="1"/>
</dbReference>
<keyword evidence="1" id="KW-0732">Signal</keyword>
<comment type="caution">
    <text evidence="3">The sequence shown here is derived from an EMBL/GenBank/DDBJ whole genome shotgun (WGS) entry which is preliminary data.</text>
</comment>
<dbReference type="InterPro" id="IPR024370">
    <property type="entry name" value="PBP_domain"/>
</dbReference>
<proteinExistence type="predicted"/>
<organism evidence="3 4">
    <name type="scientific">Thalassobacterium sedimentorum</name>
    <dbReference type="NCBI Taxonomy" id="3041258"/>
    <lineage>
        <taxon>Bacteria</taxon>
        <taxon>Pseudomonadati</taxon>
        <taxon>Verrucomicrobiota</taxon>
        <taxon>Opitutia</taxon>
        <taxon>Puniceicoccales</taxon>
        <taxon>Coraliomargaritaceae</taxon>
        <taxon>Thalassobacterium</taxon>
    </lineage>
</organism>
<protein>
    <submittedName>
        <fullName evidence="3">Substrate-binding domain-containing protein</fullName>
    </submittedName>
</protein>
<dbReference type="Proteomes" id="UP001243717">
    <property type="component" value="Unassembled WGS sequence"/>
</dbReference>
<accession>A0ABU1AHU4</accession>